<comment type="caution">
    <text evidence="2">The sequence shown here is derived from an EMBL/GenBank/DDBJ whole genome shotgun (WGS) entry which is preliminary data.</text>
</comment>
<dbReference type="InterPro" id="IPR030808">
    <property type="entry name" value="Glycosyl_04372"/>
</dbReference>
<reference evidence="2 3" key="1">
    <citation type="submission" date="2015-01" db="EMBL/GenBank/DDBJ databases">
        <title>Genome Sequence of Magnetospirillum magnetotacticum Strain MS-1.</title>
        <authorList>
            <person name="Marinov G.K."/>
            <person name="Smalley M.D."/>
            <person name="DeSalvo G."/>
        </authorList>
    </citation>
    <scope>NUCLEOTIDE SEQUENCE [LARGE SCALE GENOMIC DNA]</scope>
    <source>
        <strain evidence="2 3">MS-1</strain>
    </source>
</reference>
<protein>
    <recommendedName>
        <fullName evidence="4">TIGR04372 family glycosyltransferase</fullName>
    </recommendedName>
</protein>
<keyword evidence="3" id="KW-1185">Reference proteome</keyword>
<dbReference type="EMBL" id="JXSL01000030">
    <property type="protein sequence ID" value="KIL97783.1"/>
    <property type="molecule type" value="Genomic_DNA"/>
</dbReference>
<proteinExistence type="predicted"/>
<dbReference type="RefSeq" id="WP_009871296.1">
    <property type="nucleotide sequence ID" value="NZ_JXSL01000030.1"/>
</dbReference>
<sequence>MLRLGLRIACKFVALGLMAVLWLVEPFWRLRFTHLWCARFGPLAYSTHLWVAKRRLEGPERRTTRLFFGAQPANCQLFAMWKRVLPIVESRALSAFYHYCGTTLSSRRFFAPIPDEFDNHRAIHVQPVLSFNAEDEARGAGLLAEMGMSPADWWICFQARDPLYHETRGFGDSGAHRNCRVENYLAAAAWVTARGGWALRMGAAVERPLPANGDPHVIDYAARHRSDFGDIYLLGKCRFLLACGTGTESVPPLFGIPVAKANMMPLRPTPVGANGLYIPKLIREGEGGPVLSFSRCQALGGYSYTDPAALKLWQYPGNLERQGLHLQENGEDDILDLCRDMFDRLDGIAPDPEAARLQAHYKARFFSHVPDMALMPDIGGRFALKYRHLIEG</sequence>
<name>A0A0C2YRM5_PARME</name>
<keyword evidence="1" id="KW-0812">Transmembrane</keyword>
<feature type="transmembrane region" description="Helical" evidence="1">
    <location>
        <begin position="6"/>
        <end position="24"/>
    </location>
</feature>
<dbReference type="AlphaFoldDB" id="A0A0C2YRM5"/>
<evidence type="ECO:0000313" key="3">
    <source>
        <dbReference type="Proteomes" id="UP000031971"/>
    </source>
</evidence>
<accession>A0A0C2YRM5</accession>
<dbReference type="Proteomes" id="UP000031971">
    <property type="component" value="Unassembled WGS sequence"/>
</dbReference>
<evidence type="ECO:0008006" key="4">
    <source>
        <dbReference type="Google" id="ProtNLM"/>
    </source>
</evidence>
<dbReference type="STRING" id="272627.CCC_00844"/>
<evidence type="ECO:0000256" key="1">
    <source>
        <dbReference type="SAM" id="Phobius"/>
    </source>
</evidence>
<organism evidence="2 3">
    <name type="scientific">Paramagnetospirillum magnetotacticum MS-1</name>
    <dbReference type="NCBI Taxonomy" id="272627"/>
    <lineage>
        <taxon>Bacteria</taxon>
        <taxon>Pseudomonadati</taxon>
        <taxon>Pseudomonadota</taxon>
        <taxon>Alphaproteobacteria</taxon>
        <taxon>Rhodospirillales</taxon>
        <taxon>Magnetospirillaceae</taxon>
        <taxon>Paramagnetospirillum</taxon>
    </lineage>
</organism>
<dbReference type="OrthoDB" id="5442509at2"/>
<gene>
    <name evidence="2" type="ORF">CCC_00844</name>
</gene>
<evidence type="ECO:0000313" key="2">
    <source>
        <dbReference type="EMBL" id="KIL97783.1"/>
    </source>
</evidence>
<dbReference type="NCBIfam" id="TIGR04372">
    <property type="entry name" value="glycosyl_04372"/>
    <property type="match status" value="1"/>
</dbReference>
<keyword evidence="1" id="KW-0472">Membrane</keyword>
<keyword evidence="1" id="KW-1133">Transmembrane helix</keyword>